<evidence type="ECO:0000313" key="2">
    <source>
        <dbReference type="Proteomes" id="UP000078070"/>
    </source>
</evidence>
<name>A0A1A9EVC9_9GAMM</name>
<dbReference type="Proteomes" id="UP000078070">
    <property type="component" value="Chromosome"/>
</dbReference>
<keyword evidence="2" id="KW-1185">Reference proteome</keyword>
<protein>
    <submittedName>
        <fullName evidence="1">Uncharacterized protein</fullName>
    </submittedName>
</protein>
<reference evidence="2" key="1">
    <citation type="submission" date="2016-05" db="EMBL/GenBank/DDBJ databases">
        <authorList>
            <person name="Baek K."/>
            <person name="Yang S.-J."/>
        </authorList>
    </citation>
    <scope>NUCLEOTIDE SEQUENCE [LARGE SCALE GENOMIC DNA]</scope>
    <source>
        <strain evidence="2">ST58-10</strain>
    </source>
</reference>
<dbReference type="OrthoDB" id="9865717at2"/>
<proteinExistence type="predicted"/>
<evidence type="ECO:0000313" key="1">
    <source>
        <dbReference type="EMBL" id="ANG61618.1"/>
    </source>
</evidence>
<accession>A0A1A9EVC9</accession>
<organism evidence="1 2">
    <name type="scientific">Marinobacterium aestuarii</name>
    <dbReference type="NCBI Taxonomy" id="1821621"/>
    <lineage>
        <taxon>Bacteria</taxon>
        <taxon>Pseudomonadati</taxon>
        <taxon>Pseudomonadota</taxon>
        <taxon>Gammaproteobacteria</taxon>
        <taxon>Oceanospirillales</taxon>
        <taxon>Oceanospirillaceae</taxon>
        <taxon>Marinobacterium</taxon>
    </lineage>
</organism>
<dbReference type="AlphaFoldDB" id="A0A1A9EVC9"/>
<dbReference type="EMBL" id="CP015839">
    <property type="protein sequence ID" value="ANG61618.1"/>
    <property type="molecule type" value="Genomic_DNA"/>
</dbReference>
<dbReference type="KEGG" id="mars:A8C75_03420"/>
<sequence length="66" mass="7440">MAYLEYDFDELQDEFGITFGLGIDIDAQYEAFKNYSAYGGQEENSVTKNLILSDSSKELLGFRIGV</sequence>
<reference evidence="1 2" key="2">
    <citation type="journal article" date="2018" name="Int. J. Syst. Evol. Microbiol.">
        <title>Marinobacterium aestuarii sp. nov., a benzene-degrading marine bacterium isolated from estuary sediment.</title>
        <authorList>
            <person name="Bae S.S."/>
            <person name="Jung J."/>
            <person name="Chung D."/>
            <person name="Baek K."/>
        </authorList>
    </citation>
    <scope>NUCLEOTIDE SEQUENCE [LARGE SCALE GENOMIC DNA]</scope>
    <source>
        <strain evidence="1 2">ST58-10</strain>
    </source>
</reference>
<gene>
    <name evidence="1" type="ORF">A8C75_03420</name>
</gene>
<dbReference type="RefSeq" id="WP_067378144.1">
    <property type="nucleotide sequence ID" value="NZ_CP015839.1"/>
</dbReference>